<accession>A0ABW4P714</accession>
<dbReference type="GO" id="GO:0016787">
    <property type="term" value="F:hydrolase activity"/>
    <property type="evidence" value="ECO:0007669"/>
    <property type="project" value="UniProtKB-KW"/>
</dbReference>
<proteinExistence type="predicted"/>
<dbReference type="Pfam" id="PF13242">
    <property type="entry name" value="Hydrolase_like"/>
    <property type="match status" value="1"/>
</dbReference>
<dbReference type="PANTHER" id="PTHR19288:SF95">
    <property type="entry name" value="D-GLYCEROL 3-PHOSPHATE PHOSPHATASE"/>
    <property type="match status" value="1"/>
</dbReference>
<sequence>MTAGAPAASRLRDRYDVLLLDLDGTVYAGADAIPGARDALVVDGGPRLFYVTNNASRSPADVAGHLNVLGFPATEFEVVTSSQSAARLLAQQIPAGSAVLVVGTDALAHEVELVGLNPVRSYDDAPVAVVQGHSPDTGWRILAEATLAIRAGAYWVASNVDSTLPTERGLCLGNGSMVAALRTATGRAPDVAGKPARPLMDDAVRRSGAERPLVIGDRIDTDIAGANDAGLDSLLVLSGVSTPADLLVAAPSDRPTYLAHTLAALEKAPEALRIAPHRDVSAQVDGATLWIEAGDDVDESVVLRAALAAAWEANGIADVRGRGPVASAVADRLSGPRD</sequence>
<keyword evidence="1" id="KW-0378">Hydrolase</keyword>
<comment type="caution">
    <text evidence="1">The sequence shown here is derived from an EMBL/GenBank/DDBJ whole genome shotgun (WGS) entry which is preliminary data.</text>
</comment>
<dbReference type="SUPFAM" id="SSF56784">
    <property type="entry name" value="HAD-like"/>
    <property type="match status" value="1"/>
</dbReference>
<keyword evidence="2" id="KW-1185">Reference proteome</keyword>
<evidence type="ECO:0000313" key="2">
    <source>
        <dbReference type="Proteomes" id="UP001597286"/>
    </source>
</evidence>
<dbReference type="Proteomes" id="UP001597286">
    <property type="component" value="Unassembled WGS sequence"/>
</dbReference>
<dbReference type="PROSITE" id="PS01228">
    <property type="entry name" value="COF_1"/>
    <property type="match status" value="1"/>
</dbReference>
<dbReference type="InterPro" id="IPR006357">
    <property type="entry name" value="HAD-SF_hydro_IIA"/>
</dbReference>
<dbReference type="InterPro" id="IPR023214">
    <property type="entry name" value="HAD_sf"/>
</dbReference>
<dbReference type="InterPro" id="IPR036412">
    <property type="entry name" value="HAD-like_sf"/>
</dbReference>
<dbReference type="Gene3D" id="3.40.50.1000">
    <property type="entry name" value="HAD superfamily/HAD-like"/>
    <property type="match status" value="2"/>
</dbReference>
<dbReference type="Pfam" id="PF13344">
    <property type="entry name" value="Hydrolase_6"/>
    <property type="match status" value="1"/>
</dbReference>
<dbReference type="EMBL" id="JBHUFB010000012">
    <property type="protein sequence ID" value="MFD1813492.1"/>
    <property type="molecule type" value="Genomic_DNA"/>
</dbReference>
<name>A0ABW4P714_9NOCA</name>
<gene>
    <name evidence="1" type="ORF">ACFSJG_14820</name>
</gene>
<reference evidence="2" key="1">
    <citation type="journal article" date="2019" name="Int. J. Syst. Evol. Microbiol.">
        <title>The Global Catalogue of Microorganisms (GCM) 10K type strain sequencing project: providing services to taxonomists for standard genome sequencing and annotation.</title>
        <authorList>
            <consortium name="The Broad Institute Genomics Platform"/>
            <consortium name="The Broad Institute Genome Sequencing Center for Infectious Disease"/>
            <person name="Wu L."/>
            <person name="Ma J."/>
        </authorList>
    </citation>
    <scope>NUCLEOTIDE SEQUENCE [LARGE SCALE GENOMIC DNA]</scope>
    <source>
        <strain evidence="2">DT72</strain>
    </source>
</reference>
<evidence type="ECO:0000313" key="1">
    <source>
        <dbReference type="EMBL" id="MFD1813492.1"/>
    </source>
</evidence>
<organism evidence="1 2">
    <name type="scientific">Rhodococcus gannanensis</name>
    <dbReference type="NCBI Taxonomy" id="1960308"/>
    <lineage>
        <taxon>Bacteria</taxon>
        <taxon>Bacillati</taxon>
        <taxon>Actinomycetota</taxon>
        <taxon>Actinomycetes</taxon>
        <taxon>Mycobacteriales</taxon>
        <taxon>Nocardiaceae</taxon>
        <taxon>Rhodococcus</taxon>
    </lineage>
</organism>
<protein>
    <submittedName>
        <fullName evidence="1">HAD-IIA family hydrolase</fullName>
    </submittedName>
</protein>
<dbReference type="PANTHER" id="PTHR19288">
    <property type="entry name" value="4-NITROPHENYLPHOSPHATASE-RELATED"/>
    <property type="match status" value="1"/>
</dbReference>
<dbReference type="NCBIfam" id="TIGR01460">
    <property type="entry name" value="HAD-SF-IIA"/>
    <property type="match status" value="1"/>
</dbReference>
<dbReference type="RefSeq" id="WP_378486004.1">
    <property type="nucleotide sequence ID" value="NZ_JBHUFB010000012.1"/>
</dbReference>